<reference evidence="2 3" key="1">
    <citation type="submission" date="2019-07" db="EMBL/GenBank/DDBJ databases">
        <authorList>
            <person name="Huq M.A."/>
        </authorList>
    </citation>
    <scope>NUCLEOTIDE SEQUENCE [LARGE SCALE GENOMIC DNA]</scope>
    <source>
        <strain evidence="2 3">MAH-3</strain>
    </source>
</reference>
<dbReference type="AlphaFoldDB" id="A0A556N6Q4"/>
<proteinExistence type="predicted"/>
<keyword evidence="2" id="KW-0808">Transferase</keyword>
<accession>A0A556N6Q4</accession>
<name>A0A556N6Q4_9FLAO</name>
<dbReference type="PROSITE" id="PS51186">
    <property type="entry name" value="GNAT"/>
    <property type="match status" value="1"/>
</dbReference>
<organism evidence="2 3">
    <name type="scientific">Fluviicola chungangensis</name>
    <dbReference type="NCBI Taxonomy" id="2597671"/>
    <lineage>
        <taxon>Bacteria</taxon>
        <taxon>Pseudomonadati</taxon>
        <taxon>Bacteroidota</taxon>
        <taxon>Flavobacteriia</taxon>
        <taxon>Flavobacteriales</taxon>
        <taxon>Crocinitomicaceae</taxon>
        <taxon>Fluviicola</taxon>
    </lineage>
</organism>
<comment type="caution">
    <text evidence="2">The sequence shown here is derived from an EMBL/GenBank/DDBJ whole genome shotgun (WGS) entry which is preliminary data.</text>
</comment>
<dbReference type="InterPro" id="IPR000182">
    <property type="entry name" value="GNAT_dom"/>
</dbReference>
<dbReference type="Proteomes" id="UP000316008">
    <property type="component" value="Unassembled WGS sequence"/>
</dbReference>
<dbReference type="Pfam" id="PF13302">
    <property type="entry name" value="Acetyltransf_3"/>
    <property type="match status" value="1"/>
</dbReference>
<dbReference type="EMBL" id="VLPL01000001">
    <property type="protein sequence ID" value="TSJ47862.1"/>
    <property type="molecule type" value="Genomic_DNA"/>
</dbReference>
<dbReference type="InterPro" id="IPR016181">
    <property type="entry name" value="Acyl_CoA_acyltransferase"/>
</dbReference>
<gene>
    <name evidence="2" type="ORF">FO442_01670</name>
</gene>
<feature type="domain" description="N-acetyltransferase" evidence="1">
    <location>
        <begin position="14"/>
        <end position="172"/>
    </location>
</feature>
<keyword evidence="3" id="KW-1185">Reference proteome</keyword>
<dbReference type="Gene3D" id="3.40.630.30">
    <property type="match status" value="1"/>
</dbReference>
<dbReference type="RefSeq" id="WP_144331397.1">
    <property type="nucleotide sequence ID" value="NZ_VLPL01000001.1"/>
</dbReference>
<dbReference type="PANTHER" id="PTHR43610:SF1">
    <property type="entry name" value="N-ACETYLTRANSFERASE DOMAIN-CONTAINING PROTEIN"/>
    <property type="match status" value="1"/>
</dbReference>
<dbReference type="GO" id="GO:0016747">
    <property type="term" value="F:acyltransferase activity, transferring groups other than amino-acyl groups"/>
    <property type="evidence" value="ECO:0007669"/>
    <property type="project" value="InterPro"/>
</dbReference>
<dbReference type="PANTHER" id="PTHR43610">
    <property type="entry name" value="BLL6696 PROTEIN"/>
    <property type="match status" value="1"/>
</dbReference>
<evidence type="ECO:0000313" key="3">
    <source>
        <dbReference type="Proteomes" id="UP000316008"/>
    </source>
</evidence>
<dbReference type="SUPFAM" id="SSF55729">
    <property type="entry name" value="Acyl-CoA N-acyltransferases (Nat)"/>
    <property type="match status" value="1"/>
</dbReference>
<evidence type="ECO:0000259" key="1">
    <source>
        <dbReference type="PROSITE" id="PS51186"/>
    </source>
</evidence>
<dbReference type="OrthoDB" id="9795199at2"/>
<protein>
    <submittedName>
        <fullName evidence="2">GNAT family N-acetyltransferase</fullName>
    </submittedName>
</protein>
<sequence length="177" mass="20601">MTFSIQPILENDHIILYPLRESDFEELYAVASDSKVWEQHPNKDRWKREIFQNFFKGAMESKGAFKIIDKSNGKTIGCTRYYDYNEAENFILIGYTFYGTDSWGKGINSMVKKLMLNYIFQFVPTVHFHVGANNLRSQIAIGRLGAEKIAEEDVAYFGEAPKLNFIYEIKKEHWAFG</sequence>
<evidence type="ECO:0000313" key="2">
    <source>
        <dbReference type="EMBL" id="TSJ47862.1"/>
    </source>
</evidence>